<proteinExistence type="predicted"/>
<protein>
    <submittedName>
        <fullName evidence="1">Uncharacterized protein</fullName>
    </submittedName>
</protein>
<dbReference type="AlphaFoldDB" id="A0ABD0N2L9"/>
<sequence length="129" mass="13879">MMGMEVGLALPGFFGNSQLEESPPLGLSVSSDHTDTWAPSILSSSSSSLPCLSPPLPPLLGLDGVLVEGRLVLDVYRGGGEVLPVFWECAQERMRGLQYLRLGSEDEGAIDRALSVLPRLTQLRSLTIR</sequence>
<evidence type="ECO:0000313" key="2">
    <source>
        <dbReference type="Proteomes" id="UP001529510"/>
    </source>
</evidence>
<feature type="non-terminal residue" evidence="1">
    <location>
        <position position="129"/>
    </location>
</feature>
<dbReference type="EMBL" id="JAMKFB020000025">
    <property type="protein sequence ID" value="KAL0155367.1"/>
    <property type="molecule type" value="Genomic_DNA"/>
</dbReference>
<accession>A0ABD0N2L9</accession>
<dbReference type="Proteomes" id="UP001529510">
    <property type="component" value="Unassembled WGS sequence"/>
</dbReference>
<keyword evidence="2" id="KW-1185">Reference proteome</keyword>
<gene>
    <name evidence="1" type="ORF">M9458_049630</name>
</gene>
<organism evidence="1 2">
    <name type="scientific">Cirrhinus mrigala</name>
    <name type="common">Mrigala</name>
    <dbReference type="NCBI Taxonomy" id="683832"/>
    <lineage>
        <taxon>Eukaryota</taxon>
        <taxon>Metazoa</taxon>
        <taxon>Chordata</taxon>
        <taxon>Craniata</taxon>
        <taxon>Vertebrata</taxon>
        <taxon>Euteleostomi</taxon>
        <taxon>Actinopterygii</taxon>
        <taxon>Neopterygii</taxon>
        <taxon>Teleostei</taxon>
        <taxon>Ostariophysi</taxon>
        <taxon>Cypriniformes</taxon>
        <taxon>Cyprinidae</taxon>
        <taxon>Labeoninae</taxon>
        <taxon>Labeonini</taxon>
        <taxon>Cirrhinus</taxon>
    </lineage>
</organism>
<reference evidence="1 2" key="1">
    <citation type="submission" date="2024-05" db="EMBL/GenBank/DDBJ databases">
        <title>Genome sequencing and assembly of Indian major carp, Cirrhinus mrigala (Hamilton, 1822).</title>
        <authorList>
            <person name="Mohindra V."/>
            <person name="Chowdhury L.M."/>
            <person name="Lal K."/>
            <person name="Jena J.K."/>
        </authorList>
    </citation>
    <scope>NUCLEOTIDE SEQUENCE [LARGE SCALE GENOMIC DNA]</scope>
    <source>
        <strain evidence="1">CM1030</strain>
        <tissue evidence="1">Blood</tissue>
    </source>
</reference>
<evidence type="ECO:0000313" key="1">
    <source>
        <dbReference type="EMBL" id="KAL0155367.1"/>
    </source>
</evidence>
<comment type="caution">
    <text evidence="1">The sequence shown here is derived from an EMBL/GenBank/DDBJ whole genome shotgun (WGS) entry which is preliminary data.</text>
</comment>
<name>A0ABD0N2L9_CIRMR</name>